<dbReference type="InterPro" id="IPR043504">
    <property type="entry name" value="Peptidase_S1_PA_chymotrypsin"/>
</dbReference>
<reference evidence="1" key="1">
    <citation type="submission" date="2020-07" db="EMBL/GenBank/DDBJ databases">
        <title>Genome sequence and genetic diversity analysis of an under-domesticated orphan crop, white fonio (Digitaria exilis).</title>
        <authorList>
            <person name="Bennetzen J.L."/>
            <person name="Chen S."/>
            <person name="Ma X."/>
            <person name="Wang X."/>
            <person name="Yssel A.E.J."/>
            <person name="Chaluvadi S.R."/>
            <person name="Johnson M."/>
            <person name="Gangashetty P."/>
            <person name="Hamidou F."/>
            <person name="Sanogo M.D."/>
            <person name="Zwaenepoel A."/>
            <person name="Wallace J."/>
            <person name="Van De Peer Y."/>
            <person name="Van Deynze A."/>
        </authorList>
    </citation>
    <scope>NUCLEOTIDE SEQUENCE</scope>
    <source>
        <tissue evidence="1">Leaves</tissue>
    </source>
</reference>
<dbReference type="OrthoDB" id="711347at2759"/>
<sequence length="244" mass="26156">MNAIPAPPPNPIDIATRTQETLHKEAVVQIVEQKRKGGSGRRAGIETMFYGSGFIIVKNLNKKTLMVITCEHVISSIIGADSLKVRLYGSSVNLDATVLFTHKPVDLAVLSVVVENVNHYPVVTFSSADKPPGTIVVLVGNFHPADALSMELNESKLFPLEPSAYGGTILGPPKAKGRQGILINHNCHGMKSTSGSPLICNDTSSAIGVYVATRNQIDEAVATETVNKFLQLWLGKKVSCLLSI</sequence>
<dbReference type="PANTHER" id="PTHR43019:SF64">
    <property type="entry name" value="OS07G0666400 PROTEIN"/>
    <property type="match status" value="1"/>
</dbReference>
<dbReference type="AlphaFoldDB" id="A0A835F2K7"/>
<dbReference type="PANTHER" id="PTHR43019">
    <property type="entry name" value="SERINE ENDOPROTEASE DEGS"/>
    <property type="match status" value="1"/>
</dbReference>
<gene>
    <name evidence="1" type="ORF">HU200_019663</name>
</gene>
<proteinExistence type="predicted"/>
<dbReference type="SUPFAM" id="SSF50494">
    <property type="entry name" value="Trypsin-like serine proteases"/>
    <property type="match status" value="1"/>
</dbReference>
<keyword evidence="2" id="KW-1185">Reference proteome</keyword>
<comment type="caution">
    <text evidence="1">The sequence shown here is derived from an EMBL/GenBank/DDBJ whole genome shotgun (WGS) entry which is preliminary data.</text>
</comment>
<dbReference type="EMBL" id="JACEFO010001648">
    <property type="protein sequence ID" value="KAF8726477.1"/>
    <property type="molecule type" value="Genomic_DNA"/>
</dbReference>
<organism evidence="1 2">
    <name type="scientific">Digitaria exilis</name>
    <dbReference type="NCBI Taxonomy" id="1010633"/>
    <lineage>
        <taxon>Eukaryota</taxon>
        <taxon>Viridiplantae</taxon>
        <taxon>Streptophyta</taxon>
        <taxon>Embryophyta</taxon>
        <taxon>Tracheophyta</taxon>
        <taxon>Spermatophyta</taxon>
        <taxon>Magnoliopsida</taxon>
        <taxon>Liliopsida</taxon>
        <taxon>Poales</taxon>
        <taxon>Poaceae</taxon>
        <taxon>PACMAD clade</taxon>
        <taxon>Panicoideae</taxon>
        <taxon>Panicodae</taxon>
        <taxon>Paniceae</taxon>
        <taxon>Anthephorinae</taxon>
        <taxon>Digitaria</taxon>
    </lineage>
</organism>
<name>A0A835F2K7_9POAL</name>
<evidence type="ECO:0000313" key="2">
    <source>
        <dbReference type="Proteomes" id="UP000636709"/>
    </source>
</evidence>
<evidence type="ECO:0008006" key="3">
    <source>
        <dbReference type="Google" id="ProtNLM"/>
    </source>
</evidence>
<accession>A0A835F2K7</accession>
<evidence type="ECO:0000313" key="1">
    <source>
        <dbReference type="EMBL" id="KAF8726477.1"/>
    </source>
</evidence>
<dbReference type="Pfam" id="PF13365">
    <property type="entry name" value="Trypsin_2"/>
    <property type="match status" value="1"/>
</dbReference>
<dbReference type="Proteomes" id="UP000636709">
    <property type="component" value="Unassembled WGS sequence"/>
</dbReference>
<dbReference type="InterPro" id="IPR009003">
    <property type="entry name" value="Peptidase_S1_PA"/>
</dbReference>
<protein>
    <recommendedName>
        <fullName evidence="3">Serine protease</fullName>
    </recommendedName>
</protein>
<dbReference type="Gene3D" id="2.40.10.10">
    <property type="entry name" value="Trypsin-like serine proteases"/>
    <property type="match status" value="2"/>
</dbReference>